<dbReference type="AlphaFoldDB" id="K9WS34"/>
<geneLocation type="plasmid" evidence="1 2">
    <name>pMIC7113.08</name>
</geneLocation>
<reference evidence="1 2" key="1">
    <citation type="submission" date="2012-06" db="EMBL/GenBank/DDBJ databases">
        <title>Finished plasmid 8 of genome of Microcoleus sp. PCC 7113.</title>
        <authorList>
            <consortium name="US DOE Joint Genome Institute"/>
            <person name="Gugger M."/>
            <person name="Coursin T."/>
            <person name="Rippka R."/>
            <person name="Tandeau De Marsac N."/>
            <person name="Huntemann M."/>
            <person name="Wei C.-L."/>
            <person name="Han J."/>
            <person name="Detter J.C."/>
            <person name="Han C."/>
            <person name="Tapia R."/>
            <person name="Chen A."/>
            <person name="Kyrpides N."/>
            <person name="Mavromatis K."/>
            <person name="Markowitz V."/>
            <person name="Szeto E."/>
            <person name="Ivanova N."/>
            <person name="Pagani I."/>
            <person name="Pati A."/>
            <person name="Goodwin L."/>
            <person name="Nordberg H.P."/>
            <person name="Cantor M.N."/>
            <person name="Hua S.X."/>
            <person name="Woyke T."/>
            <person name="Kerfeld C.A."/>
        </authorList>
    </citation>
    <scope>NUCLEOTIDE SEQUENCE [LARGE SCALE GENOMIC DNA]</scope>
    <source>
        <strain evidence="1 2">PCC 7113</strain>
        <plasmid evidence="1 2">pMIC7113.08</plasmid>
    </source>
</reference>
<dbReference type="KEGG" id="mic:Mic7113_6815"/>
<sequence>MASDPRFSRLKGIASKINLVGNDDQIKTQLSLLLGVAELLDVTGKGLDLNFEKWIEDFENGFKGFAPRLNKTLNSKPWGQAAGERPKVRILTENKSYWTNEGYYLIEFFPNRDVLEESYMLFGTPIQLMQELLRIMNNYLSKDRSDWIGYPIDDYITETPEHLNSKLFLQLYEQKSPPYRRNQKRASISVPEVPKEKLDWSTIKNKIGANGYLFGRFITTVAYSNGRQTQAYASTKEKSLQLATELSDLSSLNIKSIRTAEVYKTGIHDTNAFREYKEERIYPGTMYVLKVFSTQNGKKRTKKSTPFIPLWSVTKPNNFNDLINDVWIPPVPTAN</sequence>
<accession>K9WS34</accession>
<organism evidence="1 2">
    <name type="scientific">Allocoleopsis franciscana PCC 7113</name>
    <dbReference type="NCBI Taxonomy" id="1173027"/>
    <lineage>
        <taxon>Bacteria</taxon>
        <taxon>Bacillati</taxon>
        <taxon>Cyanobacteriota</taxon>
        <taxon>Cyanophyceae</taxon>
        <taxon>Coleofasciculales</taxon>
        <taxon>Coleofasciculaceae</taxon>
        <taxon>Allocoleopsis</taxon>
        <taxon>Allocoleopsis franciscana</taxon>
    </lineage>
</organism>
<evidence type="ECO:0000313" key="2">
    <source>
        <dbReference type="Proteomes" id="UP000010471"/>
    </source>
</evidence>
<keyword evidence="1" id="KW-0614">Plasmid</keyword>
<name>K9WS34_9CYAN</name>
<protein>
    <submittedName>
        <fullName evidence="1">Uncharacterized protein</fullName>
    </submittedName>
</protein>
<keyword evidence="2" id="KW-1185">Reference proteome</keyword>
<dbReference type="Proteomes" id="UP000010471">
    <property type="component" value="Plasmid pMIC7113.08"/>
</dbReference>
<proteinExistence type="predicted"/>
<dbReference type="HOGENOM" id="CLU_828512_0_0_3"/>
<dbReference type="EMBL" id="CP003638">
    <property type="protein sequence ID" value="AFZ22372.1"/>
    <property type="molecule type" value="Genomic_DNA"/>
</dbReference>
<gene>
    <name evidence="1" type="ORF">Mic7113_6815</name>
</gene>
<evidence type="ECO:0000313" key="1">
    <source>
        <dbReference type="EMBL" id="AFZ22372.1"/>
    </source>
</evidence>